<evidence type="ECO:0000313" key="3">
    <source>
        <dbReference type="EMBL" id="NNG35544.1"/>
    </source>
</evidence>
<dbReference type="EMBL" id="JABEND010000003">
    <property type="protein sequence ID" value="NNG35544.1"/>
    <property type="molecule type" value="Genomic_DNA"/>
</dbReference>
<dbReference type="AlphaFoldDB" id="A0A849A3E0"/>
<keyword evidence="2" id="KW-0732">Signal</keyword>
<gene>
    <name evidence="3" type="ORF">HKD39_07430</name>
</gene>
<feature type="chain" id="PRO_5038810078" description="Lipoprotein" evidence="2">
    <location>
        <begin position="20"/>
        <end position="378"/>
    </location>
</feature>
<name>A0A849A3E0_9ACTN</name>
<organism evidence="3 4">
    <name type="scientific">Nakamurella aerolata</name>
    <dbReference type="NCBI Taxonomy" id="1656892"/>
    <lineage>
        <taxon>Bacteria</taxon>
        <taxon>Bacillati</taxon>
        <taxon>Actinomycetota</taxon>
        <taxon>Actinomycetes</taxon>
        <taxon>Nakamurellales</taxon>
        <taxon>Nakamurellaceae</taxon>
        <taxon>Nakamurella</taxon>
    </lineage>
</organism>
<dbReference type="Proteomes" id="UP000562984">
    <property type="component" value="Unassembled WGS sequence"/>
</dbReference>
<reference evidence="3 4" key="1">
    <citation type="submission" date="2020-05" db="EMBL/GenBank/DDBJ databases">
        <title>Nakamurella sp. DB0629 isolated from air conditioner.</title>
        <authorList>
            <person name="Kim D.H."/>
            <person name="Kim D.-U."/>
        </authorList>
    </citation>
    <scope>NUCLEOTIDE SEQUENCE [LARGE SCALE GENOMIC DNA]</scope>
    <source>
        <strain evidence="3 4">DB0629</strain>
    </source>
</reference>
<evidence type="ECO:0008006" key="5">
    <source>
        <dbReference type="Google" id="ProtNLM"/>
    </source>
</evidence>
<evidence type="ECO:0000313" key="4">
    <source>
        <dbReference type="Proteomes" id="UP000562984"/>
    </source>
</evidence>
<evidence type="ECO:0000256" key="1">
    <source>
        <dbReference type="SAM" id="MobiDB-lite"/>
    </source>
</evidence>
<comment type="caution">
    <text evidence="3">The sequence shown here is derived from an EMBL/GenBank/DDBJ whole genome shotgun (WGS) entry which is preliminary data.</text>
</comment>
<dbReference type="RefSeq" id="WP_171199216.1">
    <property type="nucleotide sequence ID" value="NZ_JABEND010000003.1"/>
</dbReference>
<feature type="signal peptide" evidence="2">
    <location>
        <begin position="1"/>
        <end position="19"/>
    </location>
</feature>
<evidence type="ECO:0000256" key="2">
    <source>
        <dbReference type="SAM" id="SignalP"/>
    </source>
</evidence>
<protein>
    <recommendedName>
        <fullName evidence="5">Lipoprotein</fullName>
    </recommendedName>
</protein>
<accession>A0A849A3E0</accession>
<dbReference type="PROSITE" id="PS51257">
    <property type="entry name" value="PROKAR_LIPOPROTEIN"/>
    <property type="match status" value="1"/>
</dbReference>
<sequence length="378" mass="38686">MSKRGLAMGALLTGCIVLAGCSNGAEPVNTGPAPRTGSVSVTTSVSVTSSGVPSGGVLAGPSLSGSSAPDGAQSSGSAAARKREAFGYLGQGVQTFNYSDVTAFVADPEVGPALLKGPNFAGRGIWEAKDLAWMLYTSGESPWRQVYKFTDAFDLDKLDKAFTAAGTPKREAGGITIYQTLNATNVRPLPSAFITGYAYLDRARRVLIAEEPDATSLQPVAVPPAVAAATAGMADAPQVTGVFGAEACVRPSERALGNPDPTARSSAPAQASAATAGLDLAEPVGLVSSLDADRQLRVSALFADDATAAAQAAPRRQLLAERGVRVNAQADPAPEPNAWTVRQAGPVLTFGARWSSADAAMQATGAMLYSEQPWNLCG</sequence>
<keyword evidence="4" id="KW-1185">Reference proteome</keyword>
<proteinExistence type="predicted"/>
<feature type="region of interest" description="Disordered" evidence="1">
    <location>
        <begin position="29"/>
        <end position="53"/>
    </location>
</feature>
<feature type="compositionally biased region" description="Low complexity" evidence="1">
    <location>
        <begin position="36"/>
        <end position="52"/>
    </location>
</feature>